<organism evidence="1 2">
    <name type="scientific">Dentiscutata erythropus</name>
    <dbReference type="NCBI Taxonomy" id="1348616"/>
    <lineage>
        <taxon>Eukaryota</taxon>
        <taxon>Fungi</taxon>
        <taxon>Fungi incertae sedis</taxon>
        <taxon>Mucoromycota</taxon>
        <taxon>Glomeromycotina</taxon>
        <taxon>Glomeromycetes</taxon>
        <taxon>Diversisporales</taxon>
        <taxon>Gigasporaceae</taxon>
        <taxon>Dentiscutata</taxon>
    </lineage>
</organism>
<dbReference type="EMBL" id="CAJVPY010029369">
    <property type="protein sequence ID" value="CAG8794100.1"/>
    <property type="molecule type" value="Genomic_DNA"/>
</dbReference>
<sequence>SYEQGGLQAPIINNLLDARALMVWLKLLSVKPGLQNGNSTFLRGRKRMEEFSPIKIGLGVLKTSL</sequence>
<keyword evidence="2" id="KW-1185">Reference proteome</keyword>
<comment type="caution">
    <text evidence="1">The sequence shown here is derived from an EMBL/GenBank/DDBJ whole genome shotgun (WGS) entry which is preliminary data.</text>
</comment>
<proteinExistence type="predicted"/>
<dbReference type="AlphaFoldDB" id="A0A9N9JU40"/>
<protein>
    <submittedName>
        <fullName evidence="1">14273_t:CDS:1</fullName>
    </submittedName>
</protein>
<accession>A0A9N9JU40</accession>
<evidence type="ECO:0000313" key="1">
    <source>
        <dbReference type="EMBL" id="CAG8794100.1"/>
    </source>
</evidence>
<evidence type="ECO:0000313" key="2">
    <source>
        <dbReference type="Proteomes" id="UP000789405"/>
    </source>
</evidence>
<name>A0A9N9JU40_9GLOM</name>
<reference evidence="1" key="1">
    <citation type="submission" date="2021-06" db="EMBL/GenBank/DDBJ databases">
        <authorList>
            <person name="Kallberg Y."/>
            <person name="Tangrot J."/>
            <person name="Rosling A."/>
        </authorList>
    </citation>
    <scope>NUCLEOTIDE SEQUENCE</scope>
    <source>
        <strain evidence="1">MA453B</strain>
    </source>
</reference>
<feature type="non-terminal residue" evidence="1">
    <location>
        <position position="1"/>
    </location>
</feature>
<gene>
    <name evidence="1" type="ORF">DERYTH_LOCUS22000</name>
</gene>
<dbReference type="Proteomes" id="UP000789405">
    <property type="component" value="Unassembled WGS sequence"/>
</dbReference>